<accession>A0AA88R4I4</accession>
<sequence length="159" mass="17751">MGQTLNKLGPAGSEEKKDRDIGPIIDKCYETYFAKADQEWTSAKFFHAICQTVEEINKKMGSTQFRVPSTATLQQSYDINHKGKGQLKKEEFQKILQDVILETGVTGFGVKDIILYLFGVPVTALFIKQQIFPKAIPNEVFIPGVTSATVFGLAKFNKI</sequence>
<dbReference type="PANTHER" id="PTHR37216:SF1">
    <property type="entry name" value="EXPRESSED PROTEIN"/>
    <property type="match status" value="1"/>
</dbReference>
<dbReference type="AlphaFoldDB" id="A0AA88R4I4"/>
<evidence type="ECO:0000313" key="2">
    <source>
        <dbReference type="Proteomes" id="UP001187471"/>
    </source>
</evidence>
<name>A0AA88R4I4_9ASTE</name>
<dbReference type="Proteomes" id="UP001187471">
    <property type="component" value="Unassembled WGS sequence"/>
</dbReference>
<gene>
    <name evidence="1" type="ORF">RJ640_021156</name>
</gene>
<dbReference type="PANTHER" id="PTHR37216">
    <property type="entry name" value="EXPRESSED PROTEIN"/>
    <property type="match status" value="1"/>
</dbReference>
<dbReference type="EMBL" id="JAVXUO010001561">
    <property type="protein sequence ID" value="KAK2981102.1"/>
    <property type="molecule type" value="Genomic_DNA"/>
</dbReference>
<keyword evidence="2" id="KW-1185">Reference proteome</keyword>
<proteinExistence type="predicted"/>
<dbReference type="Pfam" id="PF25284">
    <property type="entry name" value="DUF7874"/>
    <property type="match status" value="1"/>
</dbReference>
<comment type="caution">
    <text evidence="1">The sequence shown here is derived from an EMBL/GenBank/DDBJ whole genome shotgun (WGS) entry which is preliminary data.</text>
</comment>
<evidence type="ECO:0000313" key="1">
    <source>
        <dbReference type="EMBL" id="KAK2981102.1"/>
    </source>
</evidence>
<organism evidence="1 2">
    <name type="scientific">Escallonia rubra</name>
    <dbReference type="NCBI Taxonomy" id="112253"/>
    <lineage>
        <taxon>Eukaryota</taxon>
        <taxon>Viridiplantae</taxon>
        <taxon>Streptophyta</taxon>
        <taxon>Embryophyta</taxon>
        <taxon>Tracheophyta</taxon>
        <taxon>Spermatophyta</taxon>
        <taxon>Magnoliopsida</taxon>
        <taxon>eudicotyledons</taxon>
        <taxon>Gunneridae</taxon>
        <taxon>Pentapetalae</taxon>
        <taxon>asterids</taxon>
        <taxon>campanulids</taxon>
        <taxon>Escalloniales</taxon>
        <taxon>Escalloniaceae</taxon>
        <taxon>Escallonia</taxon>
    </lineage>
</organism>
<dbReference type="InterPro" id="IPR057196">
    <property type="entry name" value="DUF7874"/>
</dbReference>
<reference evidence="1" key="1">
    <citation type="submission" date="2022-12" db="EMBL/GenBank/DDBJ databases">
        <title>Draft genome assemblies for two species of Escallonia (Escalloniales).</title>
        <authorList>
            <person name="Chanderbali A."/>
            <person name="Dervinis C."/>
            <person name="Anghel I."/>
            <person name="Soltis D."/>
            <person name="Soltis P."/>
            <person name="Zapata F."/>
        </authorList>
    </citation>
    <scope>NUCLEOTIDE SEQUENCE</scope>
    <source>
        <strain evidence="1">UCBG92.1500</strain>
        <tissue evidence="1">Leaf</tissue>
    </source>
</reference>
<protein>
    <submittedName>
        <fullName evidence="1">Uncharacterized protein</fullName>
    </submittedName>
</protein>